<keyword evidence="1" id="KW-0812">Transmembrane</keyword>
<keyword evidence="3" id="KW-1185">Reference proteome</keyword>
<gene>
    <name evidence="2" type="ORF">R3I93_011060</name>
</gene>
<comment type="caution">
    <text evidence="2">The sequence shown here is derived from an EMBL/GenBank/DDBJ whole genome shotgun (WGS) entry which is preliminary data.</text>
</comment>
<reference evidence="2 3" key="1">
    <citation type="submission" date="2024-02" db="EMBL/GenBank/DDBJ databases">
        <title>Chromosome-level genome assembly of the Eurasian Minnow (Phoxinus phoxinus).</title>
        <authorList>
            <person name="Oriowo T.O."/>
            <person name="Martin S."/>
            <person name="Stange M."/>
            <person name="Chrysostomakis Y."/>
            <person name="Brown T."/>
            <person name="Winkler S."/>
            <person name="Kukowka S."/>
            <person name="Myers E.W."/>
            <person name="Bohne A."/>
        </authorList>
    </citation>
    <scope>NUCLEOTIDE SEQUENCE [LARGE SCALE GENOMIC DNA]</scope>
    <source>
        <strain evidence="2">ZFMK-TIS-60720</strain>
        <tissue evidence="2">Whole Organism</tissue>
    </source>
</reference>
<name>A0AAN9CZP3_9TELE</name>
<evidence type="ECO:0000313" key="3">
    <source>
        <dbReference type="Proteomes" id="UP001364617"/>
    </source>
</evidence>
<protein>
    <submittedName>
        <fullName evidence="2">Uncharacterized protein</fullName>
    </submittedName>
</protein>
<evidence type="ECO:0000313" key="2">
    <source>
        <dbReference type="EMBL" id="KAK7153023.1"/>
    </source>
</evidence>
<evidence type="ECO:0000256" key="1">
    <source>
        <dbReference type="SAM" id="Phobius"/>
    </source>
</evidence>
<dbReference type="Proteomes" id="UP001364617">
    <property type="component" value="Unassembled WGS sequence"/>
</dbReference>
<keyword evidence="1" id="KW-1133">Transmembrane helix</keyword>
<dbReference type="EMBL" id="JAYKXH010000011">
    <property type="protein sequence ID" value="KAK7153023.1"/>
    <property type="molecule type" value="Genomic_DNA"/>
</dbReference>
<accession>A0AAN9CZP3</accession>
<feature type="transmembrane region" description="Helical" evidence="1">
    <location>
        <begin position="79"/>
        <end position="101"/>
    </location>
</feature>
<organism evidence="2 3">
    <name type="scientific">Phoxinus phoxinus</name>
    <name type="common">Eurasian minnow</name>
    <dbReference type="NCBI Taxonomy" id="58324"/>
    <lineage>
        <taxon>Eukaryota</taxon>
        <taxon>Metazoa</taxon>
        <taxon>Chordata</taxon>
        <taxon>Craniata</taxon>
        <taxon>Vertebrata</taxon>
        <taxon>Euteleostomi</taxon>
        <taxon>Actinopterygii</taxon>
        <taxon>Neopterygii</taxon>
        <taxon>Teleostei</taxon>
        <taxon>Ostariophysi</taxon>
        <taxon>Cypriniformes</taxon>
        <taxon>Leuciscidae</taxon>
        <taxon>Phoxininae</taxon>
        <taxon>Phoxinus</taxon>
    </lineage>
</organism>
<keyword evidence="1" id="KW-0472">Membrane</keyword>
<dbReference type="AlphaFoldDB" id="A0AAN9CZP3"/>
<proteinExistence type="predicted"/>
<sequence>MEKRVHRTDCAKRTFSPEANKVSMKTSNRSQLSTQDRQNRVRDCRLVQLLKNSRLGCWLSEICAGRVALQLLIAGLFLLFVWLLAELYVVLPCFLLCGCLFHEPFRRAVNTIWAWITAPVGDKVLEKVPHTDGCTGIKCK</sequence>